<dbReference type="PANTHER" id="PTHR33495">
    <property type="entry name" value="ANTI-SIGMA FACTOR ANTAGONIST TM_1081-RELATED-RELATED"/>
    <property type="match status" value="1"/>
</dbReference>
<dbReference type="InterPro" id="IPR002645">
    <property type="entry name" value="STAS_dom"/>
</dbReference>
<dbReference type="Pfam" id="PF01740">
    <property type="entry name" value="STAS"/>
    <property type="match status" value="1"/>
</dbReference>
<proteinExistence type="inferred from homology"/>
<dbReference type="AlphaFoldDB" id="A0A6M4ITH0"/>
<dbReference type="Proteomes" id="UP000500938">
    <property type="component" value="Chromosome"/>
</dbReference>
<dbReference type="NCBIfam" id="TIGR00377">
    <property type="entry name" value="ant_ant_sig"/>
    <property type="match status" value="1"/>
</dbReference>
<keyword evidence="5" id="KW-1185">Reference proteome</keyword>
<evidence type="ECO:0000259" key="3">
    <source>
        <dbReference type="PROSITE" id="PS50801"/>
    </source>
</evidence>
<protein>
    <recommendedName>
        <fullName evidence="2">Anti-sigma factor antagonist</fullName>
    </recommendedName>
</protein>
<dbReference type="CDD" id="cd07043">
    <property type="entry name" value="STAS_anti-anti-sigma_factors"/>
    <property type="match status" value="1"/>
</dbReference>
<dbReference type="InterPro" id="IPR036513">
    <property type="entry name" value="STAS_dom_sf"/>
</dbReference>
<evidence type="ECO:0000256" key="2">
    <source>
        <dbReference type="RuleBase" id="RU003749"/>
    </source>
</evidence>
<dbReference type="InterPro" id="IPR003658">
    <property type="entry name" value="Anti-sigma_ant"/>
</dbReference>
<comment type="similarity">
    <text evidence="1 2">Belongs to the anti-sigma-factor antagonist family.</text>
</comment>
<evidence type="ECO:0000256" key="1">
    <source>
        <dbReference type="ARBA" id="ARBA00009013"/>
    </source>
</evidence>
<evidence type="ECO:0000313" key="5">
    <source>
        <dbReference type="Proteomes" id="UP000500938"/>
    </source>
</evidence>
<dbReference type="KEGG" id="ggr:HKW67_11650"/>
<dbReference type="PROSITE" id="PS50801">
    <property type="entry name" value="STAS"/>
    <property type="match status" value="1"/>
</dbReference>
<evidence type="ECO:0000313" key="4">
    <source>
        <dbReference type="EMBL" id="QJR36112.1"/>
    </source>
</evidence>
<feature type="domain" description="STAS" evidence="3">
    <location>
        <begin position="1"/>
        <end position="110"/>
    </location>
</feature>
<organism evidence="4 5">
    <name type="scientific">Gemmatimonas groenlandica</name>
    <dbReference type="NCBI Taxonomy" id="2732249"/>
    <lineage>
        <taxon>Bacteria</taxon>
        <taxon>Pseudomonadati</taxon>
        <taxon>Gemmatimonadota</taxon>
        <taxon>Gemmatimonadia</taxon>
        <taxon>Gemmatimonadales</taxon>
        <taxon>Gemmatimonadaceae</taxon>
        <taxon>Gemmatimonas</taxon>
    </lineage>
</organism>
<dbReference type="PANTHER" id="PTHR33495:SF2">
    <property type="entry name" value="ANTI-SIGMA FACTOR ANTAGONIST TM_1081-RELATED"/>
    <property type="match status" value="1"/>
</dbReference>
<dbReference type="RefSeq" id="WP_171225545.1">
    <property type="nucleotide sequence ID" value="NZ_CP053085.1"/>
</dbReference>
<sequence length="117" mass="12407">MQISITQQDHVTIVAVTGSIDALTADTLVTALLDEVAAGRTRLVAHFGGVEYTSSAGLRVLLSTLKEARQRGGDLRISDIRPNVRQVLELSGFTSILKCFADVDSAVASFANMSGTK</sequence>
<dbReference type="Gene3D" id="3.30.750.24">
    <property type="entry name" value="STAS domain"/>
    <property type="match status" value="1"/>
</dbReference>
<gene>
    <name evidence="4" type="ORF">HKW67_11650</name>
</gene>
<reference evidence="4 5" key="1">
    <citation type="submission" date="2020-05" db="EMBL/GenBank/DDBJ databases">
        <title>Complete genome sequence of Gemmatimonas greenlandica TET16.</title>
        <authorList>
            <person name="Zeng Y."/>
        </authorList>
    </citation>
    <scope>NUCLEOTIDE SEQUENCE [LARGE SCALE GENOMIC DNA]</scope>
    <source>
        <strain evidence="4 5">TET16</strain>
    </source>
</reference>
<dbReference type="EMBL" id="CP053085">
    <property type="protein sequence ID" value="QJR36112.1"/>
    <property type="molecule type" value="Genomic_DNA"/>
</dbReference>
<dbReference type="SUPFAM" id="SSF52091">
    <property type="entry name" value="SpoIIaa-like"/>
    <property type="match status" value="1"/>
</dbReference>
<dbReference type="GO" id="GO:0043856">
    <property type="term" value="F:anti-sigma factor antagonist activity"/>
    <property type="evidence" value="ECO:0007669"/>
    <property type="project" value="InterPro"/>
</dbReference>
<accession>A0A6M4ITH0</accession>
<name>A0A6M4ITH0_9BACT</name>